<dbReference type="SUPFAM" id="SSF56281">
    <property type="entry name" value="Metallo-hydrolase/oxidoreductase"/>
    <property type="match status" value="1"/>
</dbReference>
<keyword evidence="1" id="KW-0378">Hydrolase</keyword>
<reference evidence="1 2" key="1">
    <citation type="submission" date="2024-01" db="EMBL/GenBank/DDBJ databases">
        <title>Pedobacter sp. nov., isolated from fresh soil.</title>
        <authorList>
            <person name="Le N.T.T."/>
        </authorList>
    </citation>
    <scope>NUCLEOTIDE SEQUENCE [LARGE SCALE GENOMIC DNA]</scope>
    <source>
        <strain evidence="1 2">KR3-3</strain>
    </source>
</reference>
<dbReference type="Gene3D" id="3.60.15.10">
    <property type="entry name" value="Ribonuclease Z/Hydroxyacylglutathione hydrolase-like"/>
    <property type="match status" value="1"/>
</dbReference>
<dbReference type="GO" id="GO:0004527">
    <property type="term" value="F:exonuclease activity"/>
    <property type="evidence" value="ECO:0007669"/>
    <property type="project" value="UniProtKB-KW"/>
</dbReference>
<keyword evidence="1" id="KW-0269">Exonuclease</keyword>
<keyword evidence="2" id="KW-1185">Reference proteome</keyword>
<dbReference type="Proteomes" id="UP001336835">
    <property type="component" value="Unassembled WGS sequence"/>
</dbReference>
<sequence length="319" mass="36032">MSNSVAILNDFIVQTKIGLFCSYGNFYLDPKEPVVEAVISHAHGDHAVSGNQNVYCTAPTAAFMQHRYRKFAAAHFHLKAYHEVFNLKGVAISFYPAGHMLGSALVLMEYKGVRYLYTGDYKLEADSTCEPIELVQADVLLTETTFATAETKHPDAVEEIKKLNAVEANIMLGAYALGKSQRLIALLNEHCPQKRILLHHSIMPFARLYEEMGVKLGQYEVYDRKVMKQNQANMVYIVPPMVYNSYFRAINVIRVFATGWKNLQKNNEIQLYISDHVDWDAILETIAAVKPREVWTTHGSGTALQTYLAPKLVVKLLNQ</sequence>
<dbReference type="EMBL" id="JAZDQT010000001">
    <property type="protein sequence ID" value="MEE1943629.1"/>
    <property type="molecule type" value="Genomic_DNA"/>
</dbReference>
<keyword evidence="1" id="KW-0540">Nuclease</keyword>
<gene>
    <name evidence="1" type="ORF">VRU48_00830</name>
</gene>
<name>A0ABU7I300_9SPHI</name>
<proteinExistence type="predicted"/>
<protein>
    <submittedName>
        <fullName evidence="1">Exonuclease</fullName>
    </submittedName>
</protein>
<dbReference type="RefSeq" id="WP_330106035.1">
    <property type="nucleotide sequence ID" value="NZ_JAZDQT010000001.1"/>
</dbReference>
<dbReference type="InterPro" id="IPR050698">
    <property type="entry name" value="MBL"/>
</dbReference>
<dbReference type="PANTHER" id="PTHR11203">
    <property type="entry name" value="CLEAVAGE AND POLYADENYLATION SPECIFICITY FACTOR FAMILY MEMBER"/>
    <property type="match status" value="1"/>
</dbReference>
<evidence type="ECO:0000313" key="1">
    <source>
        <dbReference type="EMBL" id="MEE1943629.1"/>
    </source>
</evidence>
<dbReference type="PANTHER" id="PTHR11203:SF49">
    <property type="entry name" value="BLL1145 PROTEIN"/>
    <property type="match status" value="1"/>
</dbReference>
<comment type="caution">
    <text evidence="1">The sequence shown here is derived from an EMBL/GenBank/DDBJ whole genome shotgun (WGS) entry which is preliminary data.</text>
</comment>
<organism evidence="1 2">
    <name type="scientific">Pedobacter albus</name>
    <dbReference type="NCBI Taxonomy" id="3113905"/>
    <lineage>
        <taxon>Bacteria</taxon>
        <taxon>Pseudomonadati</taxon>
        <taxon>Bacteroidota</taxon>
        <taxon>Sphingobacteriia</taxon>
        <taxon>Sphingobacteriales</taxon>
        <taxon>Sphingobacteriaceae</taxon>
        <taxon>Pedobacter</taxon>
    </lineage>
</organism>
<dbReference type="InterPro" id="IPR036866">
    <property type="entry name" value="RibonucZ/Hydroxyglut_hydro"/>
</dbReference>
<evidence type="ECO:0000313" key="2">
    <source>
        <dbReference type="Proteomes" id="UP001336835"/>
    </source>
</evidence>
<accession>A0ABU7I300</accession>